<evidence type="ECO:0000313" key="1">
    <source>
        <dbReference type="EMBL" id="MFC3125550.1"/>
    </source>
</evidence>
<protein>
    <submittedName>
        <fullName evidence="1">Uncharacterized protein</fullName>
    </submittedName>
</protein>
<keyword evidence="2" id="KW-1185">Reference proteome</keyword>
<sequence>MLNLDNLAEVTGEFGRLCSTAQSLSVSHSTNSAAALMRHALHAMEQARRLADVKSRLSDEQHRPTRWSV</sequence>
<name>A0ABV7FZB1_9PROT</name>
<accession>A0ABV7FZB1</accession>
<dbReference type="EMBL" id="JBHRTN010000009">
    <property type="protein sequence ID" value="MFC3125550.1"/>
    <property type="molecule type" value="Genomic_DNA"/>
</dbReference>
<gene>
    <name evidence="1" type="ORF">ACFOD4_10790</name>
</gene>
<comment type="caution">
    <text evidence="1">The sequence shown here is derived from an EMBL/GenBank/DDBJ whole genome shotgun (WGS) entry which is preliminary data.</text>
</comment>
<proteinExistence type="predicted"/>
<evidence type="ECO:0000313" key="2">
    <source>
        <dbReference type="Proteomes" id="UP001595593"/>
    </source>
</evidence>
<organism evidence="1 2">
    <name type="scientific">Teichococcus globiformis</name>
    <dbReference type="NCBI Taxonomy" id="2307229"/>
    <lineage>
        <taxon>Bacteria</taxon>
        <taxon>Pseudomonadati</taxon>
        <taxon>Pseudomonadota</taxon>
        <taxon>Alphaproteobacteria</taxon>
        <taxon>Acetobacterales</taxon>
        <taxon>Roseomonadaceae</taxon>
        <taxon>Roseomonas</taxon>
    </lineage>
</organism>
<reference evidence="2" key="1">
    <citation type="journal article" date="2019" name="Int. J. Syst. Evol. Microbiol.">
        <title>The Global Catalogue of Microorganisms (GCM) 10K type strain sequencing project: providing services to taxonomists for standard genome sequencing and annotation.</title>
        <authorList>
            <consortium name="The Broad Institute Genomics Platform"/>
            <consortium name="The Broad Institute Genome Sequencing Center for Infectious Disease"/>
            <person name="Wu L."/>
            <person name="Ma J."/>
        </authorList>
    </citation>
    <scope>NUCLEOTIDE SEQUENCE [LARGE SCALE GENOMIC DNA]</scope>
    <source>
        <strain evidence="2">KCTC 52094</strain>
    </source>
</reference>
<dbReference type="Proteomes" id="UP001595593">
    <property type="component" value="Unassembled WGS sequence"/>
</dbReference>